<dbReference type="OMA" id="NPFSHKQ"/>
<evidence type="ECO:0000256" key="1">
    <source>
        <dbReference type="SAM" id="MobiDB-lite"/>
    </source>
</evidence>
<feature type="compositionally biased region" description="Basic and acidic residues" evidence="1">
    <location>
        <begin position="1"/>
        <end position="13"/>
    </location>
</feature>
<accession>A0A7U2HZ92</accession>
<evidence type="ECO:0000313" key="2">
    <source>
        <dbReference type="EMBL" id="QRC96133.1"/>
    </source>
</evidence>
<dbReference type="Proteomes" id="UP000663193">
    <property type="component" value="Chromosome 6"/>
</dbReference>
<dbReference type="AlphaFoldDB" id="A0A7U2HZ92"/>
<proteinExistence type="predicted"/>
<keyword evidence="3" id="KW-1185">Reference proteome</keyword>
<dbReference type="VEuPathDB" id="FungiDB:JI435_057680"/>
<gene>
    <name evidence="2" type="ORF">JI435_057680</name>
</gene>
<organism evidence="2 3">
    <name type="scientific">Phaeosphaeria nodorum (strain SN15 / ATCC MYA-4574 / FGSC 10173)</name>
    <name type="common">Glume blotch fungus</name>
    <name type="synonym">Parastagonospora nodorum</name>
    <dbReference type="NCBI Taxonomy" id="321614"/>
    <lineage>
        <taxon>Eukaryota</taxon>
        <taxon>Fungi</taxon>
        <taxon>Dikarya</taxon>
        <taxon>Ascomycota</taxon>
        <taxon>Pezizomycotina</taxon>
        <taxon>Dothideomycetes</taxon>
        <taxon>Pleosporomycetidae</taxon>
        <taxon>Pleosporales</taxon>
        <taxon>Pleosporineae</taxon>
        <taxon>Phaeosphaeriaceae</taxon>
        <taxon>Parastagonospora</taxon>
    </lineage>
</organism>
<sequence length="179" mass="18873">MDKAHEASSEKSHAISQDAAPAYDAADTSHPPTYDSLSSAVHGEMSALAVGDPSETISVPMVSRMHHKSIHDMNPFSHKTGRVTQTVTVRKMTREFYLKHYVKDAEGNFVGTGRQAPDGGLVFVPGKSTPEDLMKQVQQVAFARQNIRGEGIGPYGSPQALGGAGGSMIGGAMGGSMGM</sequence>
<dbReference type="EMBL" id="CP069028">
    <property type="protein sequence ID" value="QRC96133.1"/>
    <property type="molecule type" value="Genomic_DNA"/>
</dbReference>
<evidence type="ECO:0000313" key="3">
    <source>
        <dbReference type="Proteomes" id="UP000663193"/>
    </source>
</evidence>
<protein>
    <submittedName>
        <fullName evidence="2">Uncharacterized protein</fullName>
    </submittedName>
</protein>
<dbReference type="KEGG" id="pno:SNOG_05768"/>
<dbReference type="RefSeq" id="XP_001796165.1">
    <property type="nucleotide sequence ID" value="XM_001796113.1"/>
</dbReference>
<feature type="region of interest" description="Disordered" evidence="1">
    <location>
        <begin position="1"/>
        <end position="38"/>
    </location>
</feature>
<dbReference type="OrthoDB" id="4158258at2759"/>
<reference evidence="3" key="1">
    <citation type="journal article" date="2021" name="BMC Genomics">
        <title>Chromosome-level genome assembly and manually-curated proteome of model necrotroph Parastagonospora nodorum Sn15 reveals a genome-wide trove of candidate effector homologs, and redundancy of virulence-related functions within an accessory chromosome.</title>
        <authorList>
            <person name="Bertazzoni S."/>
            <person name="Jones D.A.B."/>
            <person name="Phan H.T."/>
            <person name="Tan K.-C."/>
            <person name="Hane J.K."/>
        </authorList>
    </citation>
    <scope>NUCLEOTIDE SEQUENCE [LARGE SCALE GENOMIC DNA]</scope>
    <source>
        <strain evidence="3">SN15 / ATCC MYA-4574 / FGSC 10173)</strain>
    </source>
</reference>
<name>A0A7U2HZ92_PHANO</name>